<evidence type="ECO:0008006" key="3">
    <source>
        <dbReference type="Google" id="ProtNLM"/>
    </source>
</evidence>
<dbReference type="PROSITE" id="PS51257">
    <property type="entry name" value="PROKAR_LIPOPROTEIN"/>
    <property type="match status" value="1"/>
</dbReference>
<dbReference type="InterPro" id="IPR020018">
    <property type="entry name" value="Motility-assoc_lipoprot_GldH"/>
</dbReference>
<dbReference type="NCBIfam" id="TIGR03511">
    <property type="entry name" value="GldH_lipo"/>
    <property type="match status" value="1"/>
</dbReference>
<gene>
    <name evidence="1" type="ORF">NH26_17245</name>
</gene>
<proteinExistence type="predicted"/>
<evidence type="ECO:0000313" key="2">
    <source>
        <dbReference type="Proteomes" id="UP000179797"/>
    </source>
</evidence>
<dbReference type="AlphaFoldDB" id="A0A1S1Z408"/>
<dbReference type="STRING" id="915059.NH26_17245"/>
<dbReference type="Pfam" id="PF14109">
    <property type="entry name" value="GldH_lipo"/>
    <property type="match status" value="1"/>
</dbReference>
<keyword evidence="2" id="KW-1185">Reference proteome</keyword>
<organism evidence="1 2">
    <name type="scientific">Flammeovirga pacifica</name>
    <dbReference type="NCBI Taxonomy" id="915059"/>
    <lineage>
        <taxon>Bacteria</taxon>
        <taxon>Pseudomonadati</taxon>
        <taxon>Bacteroidota</taxon>
        <taxon>Cytophagia</taxon>
        <taxon>Cytophagales</taxon>
        <taxon>Flammeovirgaceae</taxon>
        <taxon>Flammeovirga</taxon>
    </lineage>
</organism>
<reference evidence="1 2" key="1">
    <citation type="journal article" date="2012" name="Int. J. Syst. Evol. Microbiol.">
        <title>Flammeovirga pacifica sp. nov., isolated from deep-sea sediment.</title>
        <authorList>
            <person name="Xu H."/>
            <person name="Fu Y."/>
            <person name="Yang N."/>
            <person name="Ding Z."/>
            <person name="Lai Q."/>
            <person name="Zeng R."/>
        </authorList>
    </citation>
    <scope>NUCLEOTIDE SEQUENCE [LARGE SCALE GENOMIC DNA]</scope>
    <source>
        <strain evidence="2">DSM 24597 / LMG 26175 / WPAGA1</strain>
    </source>
</reference>
<sequence>MMNKLSSIIFKWLLFTTPFLFYSCDSTRVDEQYVDFNDGFWPIDSLAIFDFEIESPKEDYNLYTYIRNTDDYRYQNIYIKYSLIYNNEESQDTIIDNTMSDFQLFEIKSGKPFGEMETSLGNSSTGAIFNHPLLLKKDISFPKEGNYTLQIQHYMRQDSLEGIIGVGYRIEHAL</sequence>
<name>A0A1S1Z408_FLAPC</name>
<dbReference type="Proteomes" id="UP000179797">
    <property type="component" value="Unassembled WGS sequence"/>
</dbReference>
<comment type="caution">
    <text evidence="1">The sequence shown here is derived from an EMBL/GenBank/DDBJ whole genome shotgun (WGS) entry which is preliminary data.</text>
</comment>
<dbReference type="EMBL" id="JRYR02000001">
    <property type="protein sequence ID" value="OHX67962.1"/>
    <property type="molecule type" value="Genomic_DNA"/>
</dbReference>
<evidence type="ECO:0000313" key="1">
    <source>
        <dbReference type="EMBL" id="OHX67962.1"/>
    </source>
</evidence>
<accession>A0A1S1Z408</accession>
<protein>
    <recommendedName>
        <fullName evidence="3">Gliding motility lipoprotein GldH</fullName>
    </recommendedName>
</protein>